<keyword evidence="2 3" id="KW-0732">Signal</keyword>
<dbReference type="PANTHER" id="PTHR31284">
    <property type="entry name" value="ACID PHOSPHATASE-LIKE PROTEIN"/>
    <property type="match status" value="1"/>
</dbReference>
<dbReference type="InterPro" id="IPR005519">
    <property type="entry name" value="Acid_phosphat_B-like"/>
</dbReference>
<evidence type="ECO:0000256" key="1">
    <source>
        <dbReference type="ARBA" id="ARBA00022723"/>
    </source>
</evidence>
<dbReference type="Gene3D" id="3.40.50.1000">
    <property type="entry name" value="HAD superfamily/HAD-like"/>
    <property type="match status" value="1"/>
</dbReference>
<dbReference type="SFLD" id="SFLDG01125">
    <property type="entry name" value="C1.1:_Acid_Phosphatase_Like"/>
    <property type="match status" value="1"/>
</dbReference>
<sequence>MMKHAFKLSLAAAMMVLAGCAAHPKDAQQSAQQQLSSQATLAVNWMQQSGEYQALSWQAFNVAKTAFLNNPAPKGSKKAVIVDIDETMLDNTPYAAWQIKQSRSFSEADWDKWVEARQAKALPGAASFAHFVLDHGGRVFYISNRTQQGLASTEANLKAQGFPDISAQTLLLKDSSGSNKVARFKRVSEMGYYPVLFVGDNLNDFTGETYHQANAQRKGFVAENHQKFGTQFIILPNPSYGDWEGGMAPGYWQQSAAGKLKIRDANLSAWHPSAQ</sequence>
<dbReference type="EMBL" id="ADGK01000005">
    <property type="protein sequence ID" value="EFE24881.1"/>
    <property type="molecule type" value="Genomic_DNA"/>
</dbReference>
<dbReference type="Pfam" id="PF03767">
    <property type="entry name" value="Acid_phosphat_B"/>
    <property type="match status" value="1"/>
</dbReference>
<dbReference type="CDD" id="cd07534">
    <property type="entry name" value="HAD_CAP"/>
    <property type="match status" value="1"/>
</dbReference>
<dbReference type="InterPro" id="IPR023214">
    <property type="entry name" value="HAD_sf"/>
</dbReference>
<dbReference type="PROSITE" id="PS51257">
    <property type="entry name" value="PROKAR_LIPOPROTEIN"/>
    <property type="match status" value="1"/>
</dbReference>
<keyword evidence="4" id="KW-0449">Lipoprotein</keyword>
<evidence type="ECO:0000313" key="5">
    <source>
        <dbReference type="Proteomes" id="UP000003692"/>
    </source>
</evidence>
<feature type="signal peptide" evidence="3">
    <location>
        <begin position="1"/>
        <end position="18"/>
    </location>
</feature>
<evidence type="ECO:0000256" key="2">
    <source>
        <dbReference type="ARBA" id="ARBA00022729"/>
    </source>
</evidence>
<dbReference type="SUPFAM" id="SSF56784">
    <property type="entry name" value="HAD-like"/>
    <property type="match status" value="1"/>
</dbReference>
<dbReference type="GO" id="GO:0046872">
    <property type="term" value="F:metal ion binding"/>
    <property type="evidence" value="ECO:0007669"/>
    <property type="project" value="UniProtKB-KW"/>
</dbReference>
<dbReference type="HOGENOM" id="CLU_052352_1_0_6"/>
<evidence type="ECO:0000256" key="3">
    <source>
        <dbReference type="SAM" id="SignalP"/>
    </source>
</evidence>
<gene>
    <name evidence="4" type="ORF">EDWATA_00074</name>
</gene>
<feature type="chain" id="PRO_5003057191" evidence="3">
    <location>
        <begin position="19"/>
        <end position="275"/>
    </location>
</feature>
<dbReference type="NCBIfam" id="TIGR01533">
    <property type="entry name" value="lipo_e_P4"/>
    <property type="match status" value="1"/>
</dbReference>
<dbReference type="Proteomes" id="UP000003692">
    <property type="component" value="Unassembled WGS sequence"/>
</dbReference>
<dbReference type="PIRSF" id="PIRSF019271">
    <property type="entry name" value="Acid_Ptase_C"/>
    <property type="match status" value="1"/>
</dbReference>
<dbReference type="GO" id="GO:0009279">
    <property type="term" value="C:cell outer membrane"/>
    <property type="evidence" value="ECO:0007669"/>
    <property type="project" value="InterPro"/>
</dbReference>
<proteinExistence type="predicted"/>
<organism evidence="4 5">
    <name type="scientific">Edwardsiella tarda ATCC 23685</name>
    <dbReference type="NCBI Taxonomy" id="500638"/>
    <lineage>
        <taxon>Bacteria</taxon>
        <taxon>Pseudomonadati</taxon>
        <taxon>Pseudomonadota</taxon>
        <taxon>Gammaproteobacteria</taxon>
        <taxon>Enterobacterales</taxon>
        <taxon>Hafniaceae</taxon>
        <taxon>Edwardsiella</taxon>
    </lineage>
</organism>
<dbReference type="InterPro" id="IPR006423">
    <property type="entry name" value="Lipo_e_P4"/>
</dbReference>
<reference evidence="4 5" key="1">
    <citation type="submission" date="2010-02" db="EMBL/GenBank/DDBJ databases">
        <authorList>
            <person name="Weinstock G."/>
            <person name="Sodergren E."/>
            <person name="Clifton S."/>
            <person name="Fulton L."/>
            <person name="Fulton B."/>
            <person name="Courtney L."/>
            <person name="Fronick C."/>
            <person name="Harrison M."/>
            <person name="Strong C."/>
            <person name="Farmer C."/>
            <person name="Delahaunty K."/>
            <person name="Markovic C."/>
            <person name="Hall O."/>
            <person name="Minx P."/>
            <person name="Tomlinson C."/>
            <person name="Mitreva M."/>
            <person name="Nelson J."/>
            <person name="Hou S."/>
            <person name="Wollam A."/>
            <person name="Pepin K.H."/>
            <person name="Johnson M."/>
            <person name="Bhonagiri V."/>
            <person name="Zhang X."/>
            <person name="Suruliraj S."/>
            <person name="Warren W."/>
            <person name="Chinwalla A."/>
            <person name="Mardis E.R."/>
            <person name="Wilson R.K."/>
        </authorList>
    </citation>
    <scope>NUCLEOTIDE SEQUENCE [LARGE SCALE GENOMIC DNA]</scope>
    <source>
        <strain evidence="4 5">ATCC 23685</strain>
    </source>
</reference>
<dbReference type="AlphaFoldDB" id="D4F052"/>
<keyword evidence="1" id="KW-0479">Metal-binding</keyword>
<accession>D4F052</accession>
<comment type="caution">
    <text evidence="4">The sequence shown here is derived from an EMBL/GenBank/DDBJ whole genome shotgun (WGS) entry which is preliminary data.</text>
</comment>
<dbReference type="PANTHER" id="PTHR31284:SF10">
    <property type="entry name" value="ACID PHOSPHATASE-LIKE PROTEIN"/>
    <property type="match status" value="1"/>
</dbReference>
<protein>
    <submittedName>
        <fullName evidence="4">5'-nucleotidase, lipoprotein e(P4) family</fullName>
    </submittedName>
</protein>
<dbReference type="InterPro" id="IPR036412">
    <property type="entry name" value="HAD-like_sf"/>
</dbReference>
<dbReference type="SFLD" id="SFLDS00003">
    <property type="entry name" value="Haloacid_Dehalogenase"/>
    <property type="match status" value="1"/>
</dbReference>
<evidence type="ECO:0000313" key="4">
    <source>
        <dbReference type="EMBL" id="EFE24881.1"/>
    </source>
</evidence>
<name>D4F052_EDWTA</name>